<evidence type="ECO:0000259" key="3">
    <source>
        <dbReference type="Pfam" id="PF17853"/>
    </source>
</evidence>
<dbReference type="Gene3D" id="1.10.10.2840">
    <property type="entry name" value="PucR C-terminal helix-turn-helix domain"/>
    <property type="match status" value="1"/>
</dbReference>
<feature type="domain" description="PucR C-terminal helix-turn-helix" evidence="2">
    <location>
        <begin position="346"/>
        <end position="403"/>
    </location>
</feature>
<gene>
    <name evidence="4" type="ORF">SD77_1628</name>
</gene>
<feature type="domain" description="CdaR GGDEF-like" evidence="3">
    <location>
        <begin position="171"/>
        <end position="291"/>
    </location>
</feature>
<evidence type="ECO:0000259" key="2">
    <source>
        <dbReference type="Pfam" id="PF13556"/>
    </source>
</evidence>
<dbReference type="InterPro" id="IPR025736">
    <property type="entry name" value="PucR_C-HTH_dom"/>
</dbReference>
<proteinExistence type="inferred from homology"/>
<dbReference type="PANTHER" id="PTHR33744:SF1">
    <property type="entry name" value="DNA-BINDING TRANSCRIPTIONAL ACTIVATOR ADER"/>
    <property type="match status" value="1"/>
</dbReference>
<comment type="caution">
    <text evidence="4">The sequence shown here is derived from an EMBL/GenBank/DDBJ whole genome shotgun (WGS) entry which is preliminary data.</text>
</comment>
<dbReference type="InterPro" id="IPR051448">
    <property type="entry name" value="CdaR-like_regulators"/>
</dbReference>
<evidence type="ECO:0000313" key="5">
    <source>
        <dbReference type="Proteomes" id="UP000031982"/>
    </source>
</evidence>
<dbReference type="InterPro" id="IPR042070">
    <property type="entry name" value="PucR_C-HTH_sf"/>
</dbReference>
<accession>A0ABR5AS00</accession>
<reference evidence="4 5" key="1">
    <citation type="submission" date="2015-01" db="EMBL/GenBank/DDBJ databases">
        <title>Genome Assembly of Bacillus badius MTCC 1458.</title>
        <authorList>
            <person name="Verma A."/>
            <person name="Khatri I."/>
            <person name="Mual P."/>
            <person name="Subramanian S."/>
            <person name="Krishnamurthi S."/>
        </authorList>
    </citation>
    <scope>NUCLEOTIDE SEQUENCE [LARGE SCALE GENOMIC DNA]</scope>
    <source>
        <strain evidence="4 5">MTCC 1458</strain>
    </source>
</reference>
<organism evidence="4 5">
    <name type="scientific">Bacillus badius</name>
    <dbReference type="NCBI Taxonomy" id="1455"/>
    <lineage>
        <taxon>Bacteria</taxon>
        <taxon>Bacillati</taxon>
        <taxon>Bacillota</taxon>
        <taxon>Bacilli</taxon>
        <taxon>Bacillales</taxon>
        <taxon>Bacillaceae</taxon>
        <taxon>Pseudobacillus</taxon>
    </lineage>
</organism>
<name>A0ABR5AS00_BACBA</name>
<dbReference type="RefSeq" id="WP_041114220.1">
    <property type="nucleotide sequence ID" value="NZ_JARTHD010000064.1"/>
</dbReference>
<sequence>MSQSLEKILALTTINDITEMVSTYLKKPVVVESDQFSLLAYSSYYIEQFDKANQQTIFAKRWPIPILEKFMEEGVVEQLKTIPGPFHVPPIKDIGLNPRVVVSAKYKDQIFGYIWVQETDPPLTAEQMDFLQKVSIHVGRLLYKENQLKVMKDEKKHQFYQKIINETYRTENQIKWEAANANIVLPAAFLVTVFTITQISEELFDELTETIRLFVHALNRPSYLFTDKSKIIVIIGSNSTARGRLTEDAKQLANTVLTQCKPQSVYAGIGGEYTSLLHLRQSYLEALRVIHTAEFLGDPSLLALTYNKIGVFRYLEALARFNSETQYTNEQLLKLKQKDEESQSNLLETLEAYLLNNCRIKPAAEQLFIHTNTLKYRLKQITDLTDIDFNDFNMNCQLFIDLQLMKRKKQTPGR</sequence>
<comment type="similarity">
    <text evidence="1">Belongs to the CdaR family.</text>
</comment>
<protein>
    <submittedName>
        <fullName evidence="4">Regulator of polyketide synthase expression</fullName>
    </submittedName>
</protein>
<evidence type="ECO:0000256" key="1">
    <source>
        <dbReference type="ARBA" id="ARBA00006754"/>
    </source>
</evidence>
<dbReference type="Pfam" id="PF17853">
    <property type="entry name" value="GGDEF_2"/>
    <property type="match status" value="1"/>
</dbReference>
<dbReference type="Proteomes" id="UP000031982">
    <property type="component" value="Unassembled WGS sequence"/>
</dbReference>
<keyword evidence="5" id="KW-1185">Reference proteome</keyword>
<dbReference type="Pfam" id="PF13556">
    <property type="entry name" value="HTH_30"/>
    <property type="match status" value="1"/>
</dbReference>
<dbReference type="EMBL" id="JXLP01000015">
    <property type="protein sequence ID" value="KIL77385.1"/>
    <property type="molecule type" value="Genomic_DNA"/>
</dbReference>
<dbReference type="InterPro" id="IPR041522">
    <property type="entry name" value="CdaR_GGDEF"/>
</dbReference>
<dbReference type="PANTHER" id="PTHR33744">
    <property type="entry name" value="CARBOHYDRATE DIACID REGULATOR"/>
    <property type="match status" value="1"/>
</dbReference>
<evidence type="ECO:0000313" key="4">
    <source>
        <dbReference type="EMBL" id="KIL77385.1"/>
    </source>
</evidence>